<dbReference type="GO" id="GO:0016301">
    <property type="term" value="F:kinase activity"/>
    <property type="evidence" value="ECO:0007669"/>
    <property type="project" value="UniProtKB-KW"/>
</dbReference>
<comment type="similarity">
    <text evidence="1">Belongs to the FGGY kinase family.</text>
</comment>
<evidence type="ECO:0000256" key="3">
    <source>
        <dbReference type="ARBA" id="ARBA00022777"/>
    </source>
</evidence>
<dbReference type="RefSeq" id="WP_264137443.1">
    <property type="nucleotide sequence ID" value="NZ_JAOYOD010000001.1"/>
</dbReference>
<evidence type="ECO:0000313" key="6">
    <source>
        <dbReference type="Proteomes" id="UP001300692"/>
    </source>
</evidence>
<dbReference type="Proteomes" id="UP001300692">
    <property type="component" value="Unassembled WGS sequence"/>
</dbReference>
<dbReference type="EMBL" id="JAOYOD010000001">
    <property type="protein sequence ID" value="MCV9386630.1"/>
    <property type="molecule type" value="Genomic_DNA"/>
</dbReference>
<sequence>MEVKEVIAVFDIGKTNKKFYVFDKEFNPIEFEYTQFDEIPDDEGFLGENLDALTGWVISTFDSLLENEKFKVDSLNFSTYGASLVHIDKDGNRVTPFYNYLKPFPKQLEEQFKRLISQEQFELETASPLMGFLNSGLQLYYLKYQKPTLFAKIKHSIHLPQYLSSLYTNEYVADYTSIGCHTGLWDFNTGQYSDWVKKEKLDSLMAPIVPSTHTKMVERKGQIFKVGVGVHDSSSTLIPYINSTDEPFVLMSTGTWSICMNFFNEGAMTNKELECDCLNFLSLKGSALKASRLFLGKHLTDQAHMLSDYFGYDKDAYQKLEWQEAFESKRKNSKQLLFDHSLIHPERFGFVNNPVPDLDQFDSFEDALYHLYDELVDIQVASLDLAIGKSDIKRVYVDGGISASKVFVGLLSKKLSKMEILNSELAVGSALGAALLVNYRNLTPTFLEQNYQSSKQVEIS</sequence>
<evidence type="ECO:0000259" key="4">
    <source>
        <dbReference type="Pfam" id="PF00370"/>
    </source>
</evidence>
<protein>
    <submittedName>
        <fullName evidence="5">FGGY family carbohydrate kinase</fullName>
    </submittedName>
</protein>
<dbReference type="InterPro" id="IPR018484">
    <property type="entry name" value="FGGY_N"/>
</dbReference>
<evidence type="ECO:0000256" key="1">
    <source>
        <dbReference type="ARBA" id="ARBA00009156"/>
    </source>
</evidence>
<gene>
    <name evidence="5" type="ORF">N7U62_08150</name>
</gene>
<comment type="caution">
    <text evidence="5">The sequence shown here is derived from an EMBL/GenBank/DDBJ whole genome shotgun (WGS) entry which is preliminary data.</text>
</comment>
<keyword evidence="3 5" id="KW-0418">Kinase</keyword>
<dbReference type="SUPFAM" id="SSF53067">
    <property type="entry name" value="Actin-like ATPase domain"/>
    <property type="match status" value="2"/>
</dbReference>
<keyword evidence="6" id="KW-1185">Reference proteome</keyword>
<dbReference type="PANTHER" id="PTHR43095:SF2">
    <property type="entry name" value="GLUCONOKINASE"/>
    <property type="match status" value="1"/>
</dbReference>
<keyword evidence="2" id="KW-0808">Transferase</keyword>
<proteinExistence type="inferred from homology"/>
<reference evidence="5 6" key="1">
    <citation type="submission" date="2022-10" db="EMBL/GenBank/DDBJ databases">
        <title>Comparative genomics and taxonomic characterization of three novel marine species of genus Reichenbachiella exhibiting antioxidant and polysaccharide degradation activities.</title>
        <authorList>
            <person name="Muhammad N."/>
            <person name="Lee Y.-J."/>
            <person name="Ko J."/>
            <person name="Kim S.-G."/>
        </authorList>
    </citation>
    <scope>NUCLEOTIDE SEQUENCE [LARGE SCALE GENOMIC DNA]</scope>
    <source>
        <strain evidence="5 6">ABR2-5</strain>
    </source>
</reference>
<evidence type="ECO:0000313" key="5">
    <source>
        <dbReference type="EMBL" id="MCV9386630.1"/>
    </source>
</evidence>
<name>A0ABT3CSF3_9BACT</name>
<dbReference type="Gene3D" id="3.30.420.40">
    <property type="match status" value="2"/>
</dbReference>
<accession>A0ABT3CSF3</accession>
<dbReference type="Pfam" id="PF00370">
    <property type="entry name" value="FGGY_N"/>
    <property type="match status" value="1"/>
</dbReference>
<dbReference type="InterPro" id="IPR043129">
    <property type="entry name" value="ATPase_NBD"/>
</dbReference>
<dbReference type="InterPro" id="IPR050406">
    <property type="entry name" value="FGGY_Carb_Kinase"/>
</dbReference>
<evidence type="ECO:0000256" key="2">
    <source>
        <dbReference type="ARBA" id="ARBA00022679"/>
    </source>
</evidence>
<dbReference type="PANTHER" id="PTHR43095">
    <property type="entry name" value="SUGAR KINASE"/>
    <property type="match status" value="1"/>
</dbReference>
<organism evidence="5 6">
    <name type="scientific">Reichenbachiella ulvae</name>
    <dbReference type="NCBI Taxonomy" id="2980104"/>
    <lineage>
        <taxon>Bacteria</taxon>
        <taxon>Pseudomonadati</taxon>
        <taxon>Bacteroidota</taxon>
        <taxon>Cytophagia</taxon>
        <taxon>Cytophagales</taxon>
        <taxon>Reichenbachiellaceae</taxon>
        <taxon>Reichenbachiella</taxon>
    </lineage>
</organism>
<feature type="domain" description="Carbohydrate kinase FGGY N-terminal" evidence="4">
    <location>
        <begin position="7"/>
        <end position="196"/>
    </location>
</feature>